<comment type="caution">
    <text evidence="1">The sequence shown here is derived from an EMBL/GenBank/DDBJ whole genome shotgun (WGS) entry which is preliminary data.</text>
</comment>
<dbReference type="AlphaFoldDB" id="A0AAV0DKG7"/>
<gene>
    <name evidence="1" type="ORF">CEPIT_LOCUS16407</name>
</gene>
<proteinExistence type="predicted"/>
<evidence type="ECO:0000313" key="2">
    <source>
        <dbReference type="Proteomes" id="UP001152523"/>
    </source>
</evidence>
<organism evidence="1 2">
    <name type="scientific">Cuscuta epithymum</name>
    <dbReference type="NCBI Taxonomy" id="186058"/>
    <lineage>
        <taxon>Eukaryota</taxon>
        <taxon>Viridiplantae</taxon>
        <taxon>Streptophyta</taxon>
        <taxon>Embryophyta</taxon>
        <taxon>Tracheophyta</taxon>
        <taxon>Spermatophyta</taxon>
        <taxon>Magnoliopsida</taxon>
        <taxon>eudicotyledons</taxon>
        <taxon>Gunneridae</taxon>
        <taxon>Pentapetalae</taxon>
        <taxon>asterids</taxon>
        <taxon>lamiids</taxon>
        <taxon>Solanales</taxon>
        <taxon>Convolvulaceae</taxon>
        <taxon>Cuscuteae</taxon>
        <taxon>Cuscuta</taxon>
        <taxon>Cuscuta subgen. Cuscuta</taxon>
    </lineage>
</organism>
<dbReference type="EMBL" id="CAMAPF010000121">
    <property type="protein sequence ID" value="CAH9103372.1"/>
    <property type="molecule type" value="Genomic_DNA"/>
</dbReference>
<name>A0AAV0DKG7_9ASTE</name>
<accession>A0AAV0DKG7</accession>
<sequence>MPESKTNRTPTPINCFPVSFFGCTMSGQPGIHMLDSSPLLWQPGFTVTSTPLSTLSSQLTFATSNVTNIVTTRLAVVEDYLSRRVQFESFLVSHGLLGILYGSIPALSLTTYDNIRRQTPNHKYHHWLKIDKLYLRSWLCVTLSRDIYFGRGS</sequence>
<protein>
    <submittedName>
        <fullName evidence="1">Uncharacterized protein</fullName>
    </submittedName>
</protein>
<reference evidence="1" key="1">
    <citation type="submission" date="2022-07" db="EMBL/GenBank/DDBJ databases">
        <authorList>
            <person name="Macas J."/>
            <person name="Novak P."/>
            <person name="Neumann P."/>
        </authorList>
    </citation>
    <scope>NUCLEOTIDE SEQUENCE</scope>
</reference>
<keyword evidence="2" id="KW-1185">Reference proteome</keyword>
<dbReference type="PROSITE" id="PS51257">
    <property type="entry name" value="PROKAR_LIPOPROTEIN"/>
    <property type="match status" value="1"/>
</dbReference>
<evidence type="ECO:0000313" key="1">
    <source>
        <dbReference type="EMBL" id="CAH9103372.1"/>
    </source>
</evidence>
<dbReference type="Proteomes" id="UP001152523">
    <property type="component" value="Unassembled WGS sequence"/>
</dbReference>